<dbReference type="EMBL" id="MU005575">
    <property type="protein sequence ID" value="KAF2687414.1"/>
    <property type="molecule type" value="Genomic_DNA"/>
</dbReference>
<dbReference type="Proteomes" id="UP000799291">
    <property type="component" value="Unassembled WGS sequence"/>
</dbReference>
<reference evidence="1" key="1">
    <citation type="journal article" date="2020" name="Stud. Mycol.">
        <title>101 Dothideomycetes genomes: a test case for predicting lifestyles and emergence of pathogens.</title>
        <authorList>
            <person name="Haridas S."/>
            <person name="Albert R."/>
            <person name="Binder M."/>
            <person name="Bloem J."/>
            <person name="Labutti K."/>
            <person name="Salamov A."/>
            <person name="Andreopoulos B."/>
            <person name="Baker S."/>
            <person name="Barry K."/>
            <person name="Bills G."/>
            <person name="Bluhm B."/>
            <person name="Cannon C."/>
            <person name="Castanera R."/>
            <person name="Culley D."/>
            <person name="Daum C."/>
            <person name="Ezra D."/>
            <person name="Gonzalez J."/>
            <person name="Henrissat B."/>
            <person name="Kuo A."/>
            <person name="Liang C."/>
            <person name="Lipzen A."/>
            <person name="Lutzoni F."/>
            <person name="Magnuson J."/>
            <person name="Mondo S."/>
            <person name="Nolan M."/>
            <person name="Ohm R."/>
            <person name="Pangilinan J."/>
            <person name="Park H.-J."/>
            <person name="Ramirez L."/>
            <person name="Alfaro M."/>
            <person name="Sun H."/>
            <person name="Tritt A."/>
            <person name="Yoshinaga Y."/>
            <person name="Zwiers L.-H."/>
            <person name="Turgeon B."/>
            <person name="Goodwin S."/>
            <person name="Spatafora J."/>
            <person name="Crous P."/>
            <person name="Grigoriev I."/>
        </authorList>
    </citation>
    <scope>NUCLEOTIDE SEQUENCE</scope>
    <source>
        <strain evidence="1">CBS 122367</strain>
    </source>
</reference>
<accession>A0A6G1JA21</accession>
<name>A0A6G1JA21_9PLEO</name>
<proteinExistence type="predicted"/>
<keyword evidence="2" id="KW-1185">Reference proteome</keyword>
<gene>
    <name evidence="1" type="ORF">K458DRAFT_190279</name>
</gene>
<organism evidence="1 2">
    <name type="scientific">Lentithecium fluviatile CBS 122367</name>
    <dbReference type="NCBI Taxonomy" id="1168545"/>
    <lineage>
        <taxon>Eukaryota</taxon>
        <taxon>Fungi</taxon>
        <taxon>Dikarya</taxon>
        <taxon>Ascomycota</taxon>
        <taxon>Pezizomycotina</taxon>
        <taxon>Dothideomycetes</taxon>
        <taxon>Pleosporomycetidae</taxon>
        <taxon>Pleosporales</taxon>
        <taxon>Massarineae</taxon>
        <taxon>Lentitheciaceae</taxon>
        <taxon>Lentithecium</taxon>
    </lineage>
</organism>
<evidence type="ECO:0000313" key="2">
    <source>
        <dbReference type="Proteomes" id="UP000799291"/>
    </source>
</evidence>
<dbReference type="AlphaFoldDB" id="A0A6G1JA21"/>
<protein>
    <submittedName>
        <fullName evidence="1">Uncharacterized protein</fullName>
    </submittedName>
</protein>
<sequence length="149" mass="17134">MGDRYELLLNCSRSTPPAWAASLKMSTERSWRHLSISHVSPLLIAQEQDLQWGPRRPLTGFFLDRHTPLREFEFKRELVFFDQAALPVILARGFGAGGRALGRKRYVEPLWTQHSCLIGSKPLRDAVVENGCVWLEAMAGWRRADVFRR</sequence>
<evidence type="ECO:0000313" key="1">
    <source>
        <dbReference type="EMBL" id="KAF2687414.1"/>
    </source>
</evidence>